<dbReference type="InterPro" id="IPR001915">
    <property type="entry name" value="Peptidase_M48"/>
</dbReference>
<sequence>MATILGGISIATPAIAQFKLGKIVGAAEDLAKAEQLNDADMKQYFDQMAAEMDKLNPVAGPKDPYGKRLATLTSELKNHDGLDLDIKAYLVVDVNAFAMANGTIRIFAGLMDEFTDDEIRYVIGHEIGHVKKEHTKKRMQNAFRLSALQKGAEGAGGKIGRLASGDLSKLFNDVITAQHSQGNEKEADDYAMAFMKEKSYDPMACVTALEKLGGGGDGLPWLQTHPSPKERAKRMRKALNG</sequence>
<keyword evidence="3 6" id="KW-0378">Hydrolase</keyword>
<name>A0A1L3JEK2_9SPHN</name>
<dbReference type="GO" id="GO:0016020">
    <property type="term" value="C:membrane"/>
    <property type="evidence" value="ECO:0007669"/>
    <property type="project" value="TreeGrafter"/>
</dbReference>
<dbReference type="EMBL" id="CP018154">
    <property type="protein sequence ID" value="APG63560.1"/>
    <property type="molecule type" value="Genomic_DNA"/>
</dbReference>
<feature type="region of interest" description="Disordered" evidence="7">
    <location>
        <begin position="218"/>
        <end position="241"/>
    </location>
</feature>
<feature type="domain" description="Peptidase M48" evidence="8">
    <location>
        <begin position="93"/>
        <end position="237"/>
    </location>
</feature>
<dbReference type="STRING" id="1913578.LPB140_04090"/>
<gene>
    <name evidence="9" type="ORF">LPB140_04090</name>
</gene>
<evidence type="ECO:0000259" key="8">
    <source>
        <dbReference type="Pfam" id="PF01435"/>
    </source>
</evidence>
<dbReference type="PANTHER" id="PTHR22726:SF8">
    <property type="entry name" value="METALLOPROTEASE YCAL"/>
    <property type="match status" value="1"/>
</dbReference>
<evidence type="ECO:0000256" key="7">
    <source>
        <dbReference type="SAM" id="MobiDB-lite"/>
    </source>
</evidence>
<feature type="compositionally biased region" description="Basic residues" evidence="7">
    <location>
        <begin position="231"/>
        <end position="241"/>
    </location>
</feature>
<dbReference type="AlphaFoldDB" id="A0A1L3JEK2"/>
<dbReference type="OrthoDB" id="9810445at2"/>
<evidence type="ECO:0000313" key="10">
    <source>
        <dbReference type="Proteomes" id="UP000242561"/>
    </source>
</evidence>
<reference evidence="9 10" key="1">
    <citation type="submission" date="2016-11" db="EMBL/GenBank/DDBJ databases">
        <title>Sphingorhabdus sp. LPB0140, isolated from marine environment.</title>
        <authorList>
            <person name="Kim E."/>
            <person name="Yi H."/>
        </authorList>
    </citation>
    <scope>NUCLEOTIDE SEQUENCE [LARGE SCALE GENOMIC DNA]</scope>
    <source>
        <strain evidence="9 10">LPB0140</strain>
    </source>
</reference>
<evidence type="ECO:0000256" key="2">
    <source>
        <dbReference type="ARBA" id="ARBA00022723"/>
    </source>
</evidence>
<dbReference type="Gene3D" id="3.30.2010.10">
    <property type="entry name" value="Metalloproteases ('zincins'), catalytic domain"/>
    <property type="match status" value="1"/>
</dbReference>
<comment type="similarity">
    <text evidence="6">Belongs to the peptidase M48 family.</text>
</comment>
<keyword evidence="4 6" id="KW-0862">Zinc</keyword>
<keyword evidence="2" id="KW-0479">Metal-binding</keyword>
<evidence type="ECO:0000256" key="3">
    <source>
        <dbReference type="ARBA" id="ARBA00022801"/>
    </source>
</evidence>
<dbReference type="GO" id="GO:0051603">
    <property type="term" value="P:proteolysis involved in protein catabolic process"/>
    <property type="evidence" value="ECO:0007669"/>
    <property type="project" value="TreeGrafter"/>
</dbReference>
<dbReference type="CDD" id="cd07334">
    <property type="entry name" value="M48C_loiP_like"/>
    <property type="match status" value="1"/>
</dbReference>
<evidence type="ECO:0000313" key="9">
    <source>
        <dbReference type="EMBL" id="APG63560.1"/>
    </source>
</evidence>
<proteinExistence type="inferred from homology"/>
<dbReference type="PANTHER" id="PTHR22726">
    <property type="entry name" value="METALLOENDOPEPTIDASE OMA1"/>
    <property type="match status" value="1"/>
</dbReference>
<accession>A0A1L3JEK2</accession>
<evidence type="ECO:0000256" key="4">
    <source>
        <dbReference type="ARBA" id="ARBA00022833"/>
    </source>
</evidence>
<dbReference type="InterPro" id="IPR051156">
    <property type="entry name" value="Mito/Outer_Membr_Metalloprot"/>
</dbReference>
<keyword evidence="5 6" id="KW-0482">Metalloprotease</keyword>
<dbReference type="Proteomes" id="UP000242561">
    <property type="component" value="Chromosome"/>
</dbReference>
<dbReference type="KEGG" id="sphl:LPB140_04090"/>
<keyword evidence="1 6" id="KW-0645">Protease</keyword>
<evidence type="ECO:0000256" key="1">
    <source>
        <dbReference type="ARBA" id="ARBA00022670"/>
    </source>
</evidence>
<keyword evidence="10" id="KW-1185">Reference proteome</keyword>
<comment type="cofactor">
    <cofactor evidence="6">
        <name>Zn(2+)</name>
        <dbReference type="ChEBI" id="CHEBI:29105"/>
    </cofactor>
    <text evidence="6">Binds 1 zinc ion per subunit.</text>
</comment>
<evidence type="ECO:0000256" key="5">
    <source>
        <dbReference type="ARBA" id="ARBA00023049"/>
    </source>
</evidence>
<organism evidence="9 10">
    <name type="scientific">Sphingorhabdus lutea</name>
    <dbReference type="NCBI Taxonomy" id="1913578"/>
    <lineage>
        <taxon>Bacteria</taxon>
        <taxon>Pseudomonadati</taxon>
        <taxon>Pseudomonadota</taxon>
        <taxon>Alphaproteobacteria</taxon>
        <taxon>Sphingomonadales</taxon>
        <taxon>Sphingomonadaceae</taxon>
        <taxon>Sphingorhabdus</taxon>
    </lineage>
</organism>
<evidence type="ECO:0000256" key="6">
    <source>
        <dbReference type="RuleBase" id="RU003983"/>
    </source>
</evidence>
<protein>
    <submittedName>
        <fullName evidence="9">Peptidase</fullName>
    </submittedName>
</protein>
<dbReference type="GO" id="GO:0004222">
    <property type="term" value="F:metalloendopeptidase activity"/>
    <property type="evidence" value="ECO:0007669"/>
    <property type="project" value="InterPro"/>
</dbReference>
<dbReference type="GO" id="GO:0046872">
    <property type="term" value="F:metal ion binding"/>
    <property type="evidence" value="ECO:0007669"/>
    <property type="project" value="UniProtKB-KW"/>
</dbReference>
<dbReference type="Pfam" id="PF01435">
    <property type="entry name" value="Peptidase_M48"/>
    <property type="match status" value="1"/>
</dbReference>